<evidence type="ECO:0000256" key="1">
    <source>
        <dbReference type="SAM" id="Phobius"/>
    </source>
</evidence>
<keyword evidence="1" id="KW-0812">Transmembrane</keyword>
<proteinExistence type="predicted"/>
<reference evidence="2 3" key="1">
    <citation type="submission" date="2023-04" db="EMBL/GenBank/DDBJ databases">
        <title>Genome of Basidiobolus ranarum AG-B5.</title>
        <authorList>
            <person name="Stajich J.E."/>
            <person name="Carter-House D."/>
            <person name="Gryganskyi A."/>
        </authorList>
    </citation>
    <scope>NUCLEOTIDE SEQUENCE [LARGE SCALE GENOMIC DNA]</scope>
    <source>
        <strain evidence="2 3">AG-B5</strain>
    </source>
</reference>
<comment type="caution">
    <text evidence="2">The sequence shown here is derived from an EMBL/GenBank/DDBJ whole genome shotgun (WGS) entry which is preliminary data.</text>
</comment>
<keyword evidence="1" id="KW-0472">Membrane</keyword>
<evidence type="ECO:0000313" key="2">
    <source>
        <dbReference type="EMBL" id="KAK9744451.1"/>
    </source>
</evidence>
<feature type="non-terminal residue" evidence="2">
    <location>
        <position position="61"/>
    </location>
</feature>
<protein>
    <submittedName>
        <fullName evidence="2">Uncharacterized protein</fullName>
    </submittedName>
</protein>
<dbReference type="EMBL" id="JASJQH010005623">
    <property type="protein sequence ID" value="KAK9744451.1"/>
    <property type="molecule type" value="Genomic_DNA"/>
</dbReference>
<keyword evidence="3" id="KW-1185">Reference proteome</keyword>
<accession>A0ABR2WCC6</accession>
<dbReference type="Proteomes" id="UP001479436">
    <property type="component" value="Unassembled WGS sequence"/>
</dbReference>
<sequence length="61" mass="7440">MAFWDNYNLWSKDDKYVRDSFIALWTLWMVWALLQLAKYFFTWNDRNLATATTGPAMRERV</sequence>
<feature type="transmembrane region" description="Helical" evidence="1">
    <location>
        <begin position="20"/>
        <end position="41"/>
    </location>
</feature>
<keyword evidence="1" id="KW-1133">Transmembrane helix</keyword>
<gene>
    <name evidence="2" type="ORF">K7432_018308</name>
</gene>
<evidence type="ECO:0000313" key="3">
    <source>
        <dbReference type="Proteomes" id="UP001479436"/>
    </source>
</evidence>
<name>A0ABR2WCC6_9FUNG</name>
<organism evidence="2 3">
    <name type="scientific">Basidiobolus ranarum</name>
    <dbReference type="NCBI Taxonomy" id="34480"/>
    <lineage>
        <taxon>Eukaryota</taxon>
        <taxon>Fungi</taxon>
        <taxon>Fungi incertae sedis</taxon>
        <taxon>Zoopagomycota</taxon>
        <taxon>Entomophthoromycotina</taxon>
        <taxon>Basidiobolomycetes</taxon>
        <taxon>Basidiobolales</taxon>
        <taxon>Basidiobolaceae</taxon>
        <taxon>Basidiobolus</taxon>
    </lineage>
</organism>